<evidence type="ECO:0000256" key="4">
    <source>
        <dbReference type="ARBA" id="ARBA00022695"/>
    </source>
</evidence>
<dbReference type="GO" id="GO:0009298">
    <property type="term" value="P:GDP-mannose biosynthetic process"/>
    <property type="evidence" value="ECO:0007669"/>
    <property type="project" value="TreeGrafter"/>
</dbReference>
<dbReference type="CDD" id="cd02213">
    <property type="entry name" value="cupin_PMI_typeII_C"/>
    <property type="match status" value="1"/>
</dbReference>
<dbReference type="NCBIfam" id="TIGR01479">
    <property type="entry name" value="GMP_PMI"/>
    <property type="match status" value="1"/>
</dbReference>
<evidence type="ECO:0000256" key="6">
    <source>
        <dbReference type="ARBA" id="ARBA00023134"/>
    </source>
</evidence>
<dbReference type="FunFam" id="3.90.550.10:FF:000046">
    <property type="entry name" value="Mannose-1-phosphate guanylyltransferase (GDP)"/>
    <property type="match status" value="1"/>
</dbReference>
<comment type="similarity">
    <text evidence="1 8">Belongs to the mannose-6-phosphate isomerase type 2 family.</text>
</comment>
<dbReference type="InterPro" id="IPR001538">
    <property type="entry name" value="Man6P_isomerase-2_C"/>
</dbReference>
<dbReference type="Gene3D" id="3.90.550.10">
    <property type="entry name" value="Spore Coat Polysaccharide Biosynthesis Protein SpsA, Chain A"/>
    <property type="match status" value="1"/>
</dbReference>
<dbReference type="PANTHER" id="PTHR46390:SF1">
    <property type="entry name" value="MANNOSE-1-PHOSPHATE GUANYLYLTRANSFERASE"/>
    <property type="match status" value="1"/>
</dbReference>
<gene>
    <name evidence="12" type="ORF">SAMN05720469_11628</name>
</gene>
<dbReference type="GO" id="GO:0005525">
    <property type="term" value="F:GTP binding"/>
    <property type="evidence" value="ECO:0007669"/>
    <property type="project" value="UniProtKB-KW"/>
</dbReference>
<evidence type="ECO:0000256" key="7">
    <source>
        <dbReference type="ARBA" id="ARBA00047343"/>
    </source>
</evidence>
<comment type="catalytic activity">
    <reaction evidence="7">
        <text>alpha-D-mannose 1-phosphate + GTP + H(+) = GDP-alpha-D-mannose + diphosphate</text>
        <dbReference type="Rhea" id="RHEA:15229"/>
        <dbReference type="ChEBI" id="CHEBI:15378"/>
        <dbReference type="ChEBI" id="CHEBI:33019"/>
        <dbReference type="ChEBI" id="CHEBI:37565"/>
        <dbReference type="ChEBI" id="CHEBI:57527"/>
        <dbReference type="ChEBI" id="CHEBI:58409"/>
        <dbReference type="EC" id="2.7.7.13"/>
    </reaction>
</comment>
<dbReference type="Proteomes" id="UP000184275">
    <property type="component" value="Unassembled WGS sequence"/>
</dbReference>
<dbReference type="FunFam" id="2.60.120.10:FF:000032">
    <property type="entry name" value="Mannose-1-phosphate guanylyltransferase/mannose-6-phosphate isomerase"/>
    <property type="match status" value="1"/>
</dbReference>
<evidence type="ECO:0000259" key="11">
    <source>
        <dbReference type="Pfam" id="PF22640"/>
    </source>
</evidence>
<dbReference type="Gene3D" id="2.60.120.10">
    <property type="entry name" value="Jelly Rolls"/>
    <property type="match status" value="1"/>
</dbReference>
<dbReference type="CDD" id="cd02509">
    <property type="entry name" value="GDP-M1P_Guanylyltransferase"/>
    <property type="match status" value="1"/>
</dbReference>
<evidence type="ECO:0000259" key="9">
    <source>
        <dbReference type="Pfam" id="PF00483"/>
    </source>
</evidence>
<evidence type="ECO:0000259" key="10">
    <source>
        <dbReference type="Pfam" id="PF01050"/>
    </source>
</evidence>
<dbReference type="InterPro" id="IPR054566">
    <property type="entry name" value="ManC/GMP-like_b-helix"/>
</dbReference>
<accession>A0A1M6V0Q1</accession>
<feature type="domain" description="MannoseP isomerase/GMP-like beta-helix" evidence="11">
    <location>
        <begin position="284"/>
        <end position="336"/>
    </location>
</feature>
<keyword evidence="13" id="KW-1185">Reference proteome</keyword>
<dbReference type="InterPro" id="IPR051161">
    <property type="entry name" value="Mannose-6P_isomerase_type2"/>
</dbReference>
<dbReference type="InterPro" id="IPR005835">
    <property type="entry name" value="NTP_transferase_dom"/>
</dbReference>
<feature type="domain" description="Nucleotidyl transferase" evidence="9">
    <location>
        <begin position="3"/>
        <end position="274"/>
    </location>
</feature>
<dbReference type="InterPro" id="IPR029044">
    <property type="entry name" value="Nucleotide-diphossugar_trans"/>
</dbReference>
<dbReference type="Pfam" id="PF22640">
    <property type="entry name" value="ManC_GMP_beta-helix"/>
    <property type="match status" value="1"/>
</dbReference>
<evidence type="ECO:0000313" key="12">
    <source>
        <dbReference type="EMBL" id="SHK74974.1"/>
    </source>
</evidence>
<evidence type="ECO:0000256" key="8">
    <source>
        <dbReference type="RuleBase" id="RU004190"/>
    </source>
</evidence>
<dbReference type="InterPro" id="IPR006375">
    <property type="entry name" value="Man1P_GuaTrfase/Man6P_Isoase"/>
</dbReference>
<evidence type="ECO:0000256" key="5">
    <source>
        <dbReference type="ARBA" id="ARBA00022741"/>
    </source>
</evidence>
<keyword evidence="3 12" id="KW-0808">Transferase</keyword>
<keyword evidence="6" id="KW-0342">GTP-binding</keyword>
<evidence type="ECO:0000256" key="3">
    <source>
        <dbReference type="ARBA" id="ARBA00022679"/>
    </source>
</evidence>
<organism evidence="12 13">
    <name type="scientific">Fibrobacter intestinalis</name>
    <dbReference type="NCBI Taxonomy" id="28122"/>
    <lineage>
        <taxon>Bacteria</taxon>
        <taxon>Pseudomonadati</taxon>
        <taxon>Fibrobacterota</taxon>
        <taxon>Fibrobacteria</taxon>
        <taxon>Fibrobacterales</taxon>
        <taxon>Fibrobacteraceae</taxon>
        <taxon>Fibrobacter</taxon>
    </lineage>
</organism>
<dbReference type="Pfam" id="PF01050">
    <property type="entry name" value="MannoseP_isomer"/>
    <property type="match status" value="1"/>
</dbReference>
<proteinExistence type="inferred from homology"/>
<sequence>MINLILCGGCGTRLWPVSRTLMPKQFAKLFDGFSLFQGTVVSNSIACESQYVISNAEQYFLAKDQLSELSESGHHPRFMLEPVGRNTAPAIALACLSLDPNAIVLVSPSDHVIRKKEEYLKVLAKAEKLAEAGHLVTFGISPTGPETGYGYIEADGENVKRFVEKPNLEKAKEYLANGNFFWNSGIFCFKVSTFLGELEKYAPDMFVACKSAFVKAKRENELLRVQYEDMVEIPANSIDYAVMEKSNKVKVVPSDIGWSDLGSFDALYGEFPHDEAGNNVNPKHLPLGTTNSMVIGQQRLVATIDLDQMLVVDTPDALLVAPLSSSQKVKAVVEKLKQRRSPLTDVPQTVSRPWGTYSVLDDNERYKIKRIVVKPGKRLSLQKHLHRSEHWVVVSGTATCTVGDKTFYVRSNESTYIPMGELHRLQNEGKLPLVIVEVQVGEYTGEDDIIRLQDDFKRS</sequence>
<evidence type="ECO:0000256" key="2">
    <source>
        <dbReference type="ARBA" id="ARBA00012387"/>
    </source>
</evidence>
<dbReference type="InterPro" id="IPR011051">
    <property type="entry name" value="RmlC_Cupin_sf"/>
</dbReference>
<keyword evidence="5" id="KW-0547">Nucleotide-binding</keyword>
<dbReference type="GO" id="GO:0000271">
    <property type="term" value="P:polysaccharide biosynthetic process"/>
    <property type="evidence" value="ECO:0007669"/>
    <property type="project" value="InterPro"/>
</dbReference>
<reference evidence="13" key="1">
    <citation type="submission" date="2016-11" db="EMBL/GenBank/DDBJ databases">
        <authorList>
            <person name="Varghese N."/>
            <person name="Submissions S."/>
        </authorList>
    </citation>
    <scope>NUCLEOTIDE SEQUENCE [LARGE SCALE GENOMIC DNA]</scope>
    <source>
        <strain evidence="13">UWOS</strain>
    </source>
</reference>
<dbReference type="PANTHER" id="PTHR46390">
    <property type="entry name" value="MANNOSE-1-PHOSPHATE GUANYLYLTRANSFERASE"/>
    <property type="match status" value="1"/>
</dbReference>
<dbReference type="EC" id="2.7.7.13" evidence="2"/>
<dbReference type="RefSeq" id="WP_073304536.1">
    <property type="nucleotide sequence ID" value="NZ_FRAW01000016.1"/>
</dbReference>
<evidence type="ECO:0000313" key="13">
    <source>
        <dbReference type="Proteomes" id="UP000184275"/>
    </source>
</evidence>
<dbReference type="GO" id="GO:0004475">
    <property type="term" value="F:mannose-1-phosphate guanylyltransferase (GTP) activity"/>
    <property type="evidence" value="ECO:0007669"/>
    <property type="project" value="UniProtKB-EC"/>
</dbReference>
<dbReference type="InterPro" id="IPR049577">
    <property type="entry name" value="GMPP_N"/>
</dbReference>
<dbReference type="SUPFAM" id="SSF51182">
    <property type="entry name" value="RmlC-like cupins"/>
    <property type="match status" value="1"/>
</dbReference>
<keyword evidence="4 12" id="KW-0548">Nucleotidyltransferase</keyword>
<dbReference type="EMBL" id="FRAW01000016">
    <property type="protein sequence ID" value="SHK74974.1"/>
    <property type="molecule type" value="Genomic_DNA"/>
</dbReference>
<evidence type="ECO:0000256" key="1">
    <source>
        <dbReference type="ARBA" id="ARBA00006115"/>
    </source>
</evidence>
<dbReference type="InterPro" id="IPR014710">
    <property type="entry name" value="RmlC-like_jellyroll"/>
</dbReference>
<dbReference type="SUPFAM" id="SSF53448">
    <property type="entry name" value="Nucleotide-diphospho-sugar transferases"/>
    <property type="match status" value="1"/>
</dbReference>
<protein>
    <recommendedName>
        <fullName evidence="2">mannose-1-phosphate guanylyltransferase</fullName>
        <ecNumber evidence="2">2.7.7.13</ecNumber>
    </recommendedName>
</protein>
<feature type="domain" description="Mannose-6-phosphate isomerase type II C-terminal" evidence="10">
    <location>
        <begin position="346"/>
        <end position="454"/>
    </location>
</feature>
<dbReference type="AlphaFoldDB" id="A0A1M6V0Q1"/>
<dbReference type="Pfam" id="PF00483">
    <property type="entry name" value="NTP_transferase"/>
    <property type="match status" value="1"/>
</dbReference>
<name>A0A1M6V0Q1_9BACT</name>